<dbReference type="Proteomes" id="UP001519309">
    <property type="component" value="Unassembled WGS sequence"/>
</dbReference>
<dbReference type="EMBL" id="JAGGLP010000002">
    <property type="protein sequence ID" value="MBP2048363.1"/>
    <property type="molecule type" value="Genomic_DNA"/>
</dbReference>
<reference evidence="1 2" key="1">
    <citation type="submission" date="2021-03" db="EMBL/GenBank/DDBJ databases">
        <title>Genomic Encyclopedia of Type Strains, Phase IV (KMG-IV): sequencing the most valuable type-strain genomes for metagenomic binning, comparative biology and taxonomic classification.</title>
        <authorList>
            <person name="Goeker M."/>
        </authorList>
    </citation>
    <scope>NUCLEOTIDE SEQUENCE [LARGE SCALE GENOMIC DNA]</scope>
    <source>
        <strain evidence="1 2">DSM 40499</strain>
    </source>
</reference>
<gene>
    <name evidence="1" type="ORF">J2Z21_001287</name>
</gene>
<accession>A0ABS4LLU2</accession>
<name>A0ABS4LLU2_9ACTN</name>
<sequence>MTQQSLQEANTRMEGVVEAAYATPGSETKFKPYWDAYRTSTDKAIEGLQGVSDVQQVSDAFVGPTTGPPE</sequence>
<dbReference type="RefSeq" id="WP_237281472.1">
    <property type="nucleotide sequence ID" value="NZ_CP016279.1"/>
</dbReference>
<comment type="caution">
    <text evidence="1">The sequence shown here is derived from an EMBL/GenBank/DDBJ whole genome shotgun (WGS) entry which is preliminary data.</text>
</comment>
<evidence type="ECO:0000313" key="2">
    <source>
        <dbReference type="Proteomes" id="UP001519309"/>
    </source>
</evidence>
<evidence type="ECO:0000313" key="1">
    <source>
        <dbReference type="EMBL" id="MBP2048363.1"/>
    </source>
</evidence>
<keyword evidence="2" id="KW-1185">Reference proteome</keyword>
<organism evidence="1 2">
    <name type="scientific">Streptomyces griseochromogenes</name>
    <dbReference type="NCBI Taxonomy" id="68214"/>
    <lineage>
        <taxon>Bacteria</taxon>
        <taxon>Bacillati</taxon>
        <taxon>Actinomycetota</taxon>
        <taxon>Actinomycetes</taxon>
        <taxon>Kitasatosporales</taxon>
        <taxon>Streptomycetaceae</taxon>
        <taxon>Streptomyces</taxon>
    </lineage>
</organism>
<protein>
    <submittedName>
        <fullName evidence="1">Uncharacterized protein</fullName>
    </submittedName>
</protein>
<proteinExistence type="predicted"/>